<evidence type="ECO:0000256" key="1">
    <source>
        <dbReference type="SAM" id="MobiDB-lite"/>
    </source>
</evidence>
<evidence type="ECO:0000313" key="3">
    <source>
        <dbReference type="Proteomes" id="UP001583177"/>
    </source>
</evidence>
<dbReference type="EMBL" id="JAWRVE010000154">
    <property type="protein sequence ID" value="KAL1852878.1"/>
    <property type="molecule type" value="Genomic_DNA"/>
</dbReference>
<sequence>MPQDAQKRKSGRTDGPADEVQPRWSPRQLASAAAACNPAAPIETALPKKPAAKKTATVKNAVSKAKKPEAKQVDDAEDGTDGQQPAPAGARIVMSAGTNPTTR</sequence>
<organism evidence="2 3">
    <name type="scientific">Diaporthe australafricana</name>
    <dbReference type="NCBI Taxonomy" id="127596"/>
    <lineage>
        <taxon>Eukaryota</taxon>
        <taxon>Fungi</taxon>
        <taxon>Dikarya</taxon>
        <taxon>Ascomycota</taxon>
        <taxon>Pezizomycotina</taxon>
        <taxon>Sordariomycetes</taxon>
        <taxon>Sordariomycetidae</taxon>
        <taxon>Diaporthales</taxon>
        <taxon>Diaporthaceae</taxon>
        <taxon>Diaporthe</taxon>
    </lineage>
</organism>
<feature type="region of interest" description="Disordered" evidence="1">
    <location>
        <begin position="1"/>
        <end position="23"/>
    </location>
</feature>
<reference evidence="2 3" key="1">
    <citation type="journal article" date="2024" name="IMA Fungus">
        <title>IMA Genome - F19 : A genome assembly and annotation guide to empower mycologists, including annotated draft genome sequences of Ceratocystis pirilliformis, Diaporthe australafricana, Fusarium ophioides, Paecilomyces lecythidis, and Sporothrix stenoceras.</title>
        <authorList>
            <person name="Aylward J."/>
            <person name="Wilson A.M."/>
            <person name="Visagie C.M."/>
            <person name="Spraker J."/>
            <person name="Barnes I."/>
            <person name="Buitendag C."/>
            <person name="Ceriani C."/>
            <person name="Del Mar Angel L."/>
            <person name="du Plessis D."/>
            <person name="Fuchs T."/>
            <person name="Gasser K."/>
            <person name="Kramer D."/>
            <person name="Li W."/>
            <person name="Munsamy K."/>
            <person name="Piso A."/>
            <person name="Price J.L."/>
            <person name="Sonnekus B."/>
            <person name="Thomas C."/>
            <person name="van der Nest A."/>
            <person name="van Dijk A."/>
            <person name="van Heerden A."/>
            <person name="van Vuuren N."/>
            <person name="Yilmaz N."/>
            <person name="Duong T.A."/>
            <person name="van der Merwe N.A."/>
            <person name="Wingfield M.J."/>
            <person name="Wingfield B.D."/>
        </authorList>
    </citation>
    <scope>NUCLEOTIDE SEQUENCE [LARGE SCALE GENOMIC DNA]</scope>
    <source>
        <strain evidence="2 3">CMW 18300</strain>
    </source>
</reference>
<keyword evidence="3" id="KW-1185">Reference proteome</keyword>
<dbReference type="Proteomes" id="UP001583177">
    <property type="component" value="Unassembled WGS sequence"/>
</dbReference>
<name>A0ABR3W4R5_9PEZI</name>
<accession>A0ABR3W4R5</accession>
<gene>
    <name evidence="2" type="ORF">Daus18300_011960</name>
</gene>
<comment type="caution">
    <text evidence="2">The sequence shown here is derived from an EMBL/GenBank/DDBJ whole genome shotgun (WGS) entry which is preliminary data.</text>
</comment>
<evidence type="ECO:0000313" key="2">
    <source>
        <dbReference type="EMBL" id="KAL1852878.1"/>
    </source>
</evidence>
<feature type="compositionally biased region" description="Low complexity" evidence="1">
    <location>
        <begin position="46"/>
        <end position="63"/>
    </location>
</feature>
<proteinExistence type="predicted"/>
<protein>
    <submittedName>
        <fullName evidence="2">Uncharacterized protein</fullName>
    </submittedName>
</protein>
<feature type="region of interest" description="Disordered" evidence="1">
    <location>
        <begin position="46"/>
        <end position="103"/>
    </location>
</feature>